<feature type="transmembrane region" description="Helical" evidence="6">
    <location>
        <begin position="279"/>
        <end position="301"/>
    </location>
</feature>
<dbReference type="InterPro" id="IPR003838">
    <property type="entry name" value="ABC3_permease_C"/>
</dbReference>
<accession>A0ABW3ASY7</accession>
<comment type="caution">
    <text evidence="9">The sequence shown here is derived from an EMBL/GenBank/DDBJ whole genome shotgun (WGS) entry which is preliminary data.</text>
</comment>
<dbReference type="PROSITE" id="PS51257">
    <property type="entry name" value="PROKAR_LIPOPROTEIN"/>
    <property type="match status" value="1"/>
</dbReference>
<keyword evidence="3 6" id="KW-0812">Transmembrane</keyword>
<feature type="transmembrane region" description="Helical" evidence="6">
    <location>
        <begin position="758"/>
        <end position="780"/>
    </location>
</feature>
<dbReference type="EMBL" id="JBHTHZ010000005">
    <property type="protein sequence ID" value="MFD0793944.1"/>
    <property type="molecule type" value="Genomic_DNA"/>
</dbReference>
<evidence type="ECO:0000256" key="1">
    <source>
        <dbReference type="ARBA" id="ARBA00004651"/>
    </source>
</evidence>
<evidence type="ECO:0000259" key="8">
    <source>
        <dbReference type="Pfam" id="PF12704"/>
    </source>
</evidence>
<gene>
    <name evidence="9" type="ORF">ACFQZX_09955</name>
</gene>
<dbReference type="Proteomes" id="UP001597010">
    <property type="component" value="Unassembled WGS sequence"/>
</dbReference>
<feature type="domain" description="ABC3 transporter permease C-terminal" evidence="7">
    <location>
        <begin position="676"/>
        <end position="786"/>
    </location>
</feature>
<dbReference type="PANTHER" id="PTHR30572">
    <property type="entry name" value="MEMBRANE COMPONENT OF TRANSPORTER-RELATED"/>
    <property type="match status" value="1"/>
</dbReference>
<evidence type="ECO:0000256" key="3">
    <source>
        <dbReference type="ARBA" id="ARBA00022692"/>
    </source>
</evidence>
<feature type="transmembrane region" description="Helical" evidence="6">
    <location>
        <begin position="21"/>
        <end position="42"/>
    </location>
</feature>
<dbReference type="PANTHER" id="PTHR30572:SF18">
    <property type="entry name" value="ABC-TYPE MACROLIDE FAMILY EXPORT SYSTEM PERMEASE COMPONENT 2"/>
    <property type="match status" value="1"/>
</dbReference>
<evidence type="ECO:0000256" key="5">
    <source>
        <dbReference type="ARBA" id="ARBA00023136"/>
    </source>
</evidence>
<proteinExistence type="predicted"/>
<feature type="domain" description="ABC3 transporter permease C-terminal" evidence="7">
    <location>
        <begin position="286"/>
        <end position="402"/>
    </location>
</feature>
<keyword evidence="10" id="KW-1185">Reference proteome</keyword>
<feature type="transmembrane region" description="Helical" evidence="6">
    <location>
        <begin position="710"/>
        <end position="738"/>
    </location>
</feature>
<organism evidence="9 10">
    <name type="scientific">Mucilaginibacter litoreus</name>
    <dbReference type="NCBI Taxonomy" id="1048221"/>
    <lineage>
        <taxon>Bacteria</taxon>
        <taxon>Pseudomonadati</taxon>
        <taxon>Bacteroidota</taxon>
        <taxon>Sphingobacteriia</taxon>
        <taxon>Sphingobacteriales</taxon>
        <taxon>Sphingobacteriaceae</taxon>
        <taxon>Mucilaginibacter</taxon>
    </lineage>
</organism>
<dbReference type="InterPro" id="IPR025857">
    <property type="entry name" value="MacB_PCD"/>
</dbReference>
<evidence type="ECO:0000259" key="7">
    <source>
        <dbReference type="Pfam" id="PF02687"/>
    </source>
</evidence>
<name>A0ABW3ASY7_9SPHI</name>
<keyword evidence="4 6" id="KW-1133">Transmembrane helix</keyword>
<feature type="transmembrane region" description="Helical" evidence="6">
    <location>
        <begin position="421"/>
        <end position="441"/>
    </location>
</feature>
<evidence type="ECO:0000256" key="6">
    <source>
        <dbReference type="SAM" id="Phobius"/>
    </source>
</evidence>
<dbReference type="Pfam" id="PF12704">
    <property type="entry name" value="MacB_PCD"/>
    <property type="match status" value="1"/>
</dbReference>
<reference evidence="10" key="1">
    <citation type="journal article" date="2019" name="Int. J. Syst. Evol. Microbiol.">
        <title>The Global Catalogue of Microorganisms (GCM) 10K type strain sequencing project: providing services to taxonomists for standard genome sequencing and annotation.</title>
        <authorList>
            <consortium name="The Broad Institute Genomics Platform"/>
            <consortium name="The Broad Institute Genome Sequencing Center for Infectious Disease"/>
            <person name="Wu L."/>
            <person name="Ma J."/>
        </authorList>
    </citation>
    <scope>NUCLEOTIDE SEQUENCE [LARGE SCALE GENOMIC DNA]</scope>
    <source>
        <strain evidence="10">CCUG 61484</strain>
    </source>
</reference>
<evidence type="ECO:0000256" key="2">
    <source>
        <dbReference type="ARBA" id="ARBA00022475"/>
    </source>
</evidence>
<keyword evidence="5 6" id="KW-0472">Membrane</keyword>
<comment type="subcellular location">
    <subcellularLocation>
        <location evidence="1">Cell membrane</location>
        <topology evidence="1">Multi-pass membrane protein</topology>
    </subcellularLocation>
</comment>
<evidence type="ECO:0000313" key="9">
    <source>
        <dbReference type="EMBL" id="MFD0793944.1"/>
    </source>
</evidence>
<dbReference type="RefSeq" id="WP_377114511.1">
    <property type="nucleotide sequence ID" value="NZ_JBHTHZ010000005.1"/>
</dbReference>
<evidence type="ECO:0000313" key="10">
    <source>
        <dbReference type="Proteomes" id="UP001597010"/>
    </source>
</evidence>
<feature type="transmembrane region" description="Helical" evidence="6">
    <location>
        <begin position="326"/>
        <end position="354"/>
    </location>
</feature>
<evidence type="ECO:0000256" key="4">
    <source>
        <dbReference type="ARBA" id="ARBA00022989"/>
    </source>
</evidence>
<feature type="transmembrane region" description="Helical" evidence="6">
    <location>
        <begin position="374"/>
        <end position="400"/>
    </location>
</feature>
<feature type="transmembrane region" description="Helical" evidence="6">
    <location>
        <begin position="677"/>
        <end position="698"/>
    </location>
</feature>
<sequence length="797" mass="89425">MIKNYFKIALRNLWRNKGFTFINLFGLVIGLTSCLLIGIYIIHELNYDDMQQNGDRIARVIMEYKFNGGSESKKGNYTSVKVAPVFKRTFPEVTDAVRMSNDNVVIQYNDKLLNEKSFMYADSSFFKMFSFQLLKGDRRTALNAPHKVVLTQSTAKRYFGDANPVGKSLKIDNDSILYQITGVMQDCPSNSQIKFDFLASFSSLGITNEEQSYWSANYTTFLLLKDPAAIKPLQAKIGPFMQKEMAGQGASINFTLEPFKSIHLHSPYDGFEPNNNIRYIYILEAVAILILVIACFTYVNLNTARSMERAKEVGVRKVIGAGKKQLFWQFIGESVLISFVAIIISVFVAIAVLPSFNNLVDRQLHIGAFFAPPFLIGAIMVVIIVSFLAGCYPALVLTSFQPVKVLKGAFKNTGSGQITRKALIVFQFSISVMLIASTIIIQKQLSFIRNKDLGYNRERVVVLPYESRMLNQLNLIKNEFKTDKNVLSVSRCVNPPINIVSGYNMRNDVMPESQQIAVTANPVDEDFIKTTGLHILTGKDFTQQDVKDVSHDDYKQDVYQFILNESAAKELGWTPEQAIGKRMYLDASRPGFVKAVIKDFNFESLHHAIKPLVLFPEPRGRMMLVKIGGNNIPQTISHLEAKWKELITYRPFEYRFLDDDFNALYNSELRLGKALNVFAAIAIALACLGLFGLSSYVAKQRVKEIGIRKVLGASMLNISASLSASFIKLVFISIIIALPLAWYATNAWLQDYAYRATISSWLFIISAAAVIVIALVTVSFQSIKAALANPVKSLRSE</sequence>
<keyword evidence="2" id="KW-1003">Cell membrane</keyword>
<dbReference type="Pfam" id="PF02687">
    <property type="entry name" value="FtsX"/>
    <property type="match status" value="2"/>
</dbReference>
<protein>
    <submittedName>
        <fullName evidence="9">ABC transporter permease</fullName>
    </submittedName>
</protein>
<dbReference type="InterPro" id="IPR050250">
    <property type="entry name" value="Macrolide_Exporter_MacB"/>
</dbReference>
<feature type="domain" description="MacB-like periplasmic core" evidence="8">
    <location>
        <begin position="20"/>
        <end position="237"/>
    </location>
</feature>